<comment type="caution">
    <text evidence="1">The sequence shown here is derived from an EMBL/GenBank/DDBJ whole genome shotgun (WGS) entry which is preliminary data.</text>
</comment>
<organism evidence="1 2">
    <name type="scientific">Malus domestica</name>
    <name type="common">Apple</name>
    <name type="synonym">Pyrus malus</name>
    <dbReference type="NCBI Taxonomy" id="3750"/>
    <lineage>
        <taxon>Eukaryota</taxon>
        <taxon>Viridiplantae</taxon>
        <taxon>Streptophyta</taxon>
        <taxon>Embryophyta</taxon>
        <taxon>Tracheophyta</taxon>
        <taxon>Spermatophyta</taxon>
        <taxon>Magnoliopsida</taxon>
        <taxon>eudicotyledons</taxon>
        <taxon>Gunneridae</taxon>
        <taxon>Pentapetalae</taxon>
        <taxon>rosids</taxon>
        <taxon>fabids</taxon>
        <taxon>Rosales</taxon>
        <taxon>Rosaceae</taxon>
        <taxon>Amygdaloideae</taxon>
        <taxon>Maleae</taxon>
        <taxon>Malus</taxon>
    </lineage>
</organism>
<sequence>MAASASSTSSLPASSIKSMTPRFALKELLEPAVKGTLNKKAIQMVKPAKGTTSLAFIFKDGVMVAADFRASMGGYIYELLLGKDEDIATAQVEGGYDRPE</sequence>
<protein>
    <submittedName>
        <fullName evidence="1">Uncharacterized protein</fullName>
    </submittedName>
</protein>
<dbReference type="STRING" id="3750.A0A498KAH4"/>
<name>A0A498KAH4_MALDO</name>
<dbReference type="EMBL" id="RDQH01000329">
    <property type="protein sequence ID" value="RXI04366.1"/>
    <property type="molecule type" value="Genomic_DNA"/>
</dbReference>
<dbReference type="AlphaFoldDB" id="A0A498KAH4"/>
<reference evidence="1 2" key="1">
    <citation type="submission" date="2018-10" db="EMBL/GenBank/DDBJ databases">
        <title>A high-quality apple genome assembly.</title>
        <authorList>
            <person name="Hu J."/>
        </authorList>
    </citation>
    <scope>NUCLEOTIDE SEQUENCE [LARGE SCALE GENOMIC DNA]</scope>
    <source>
        <strain evidence="2">cv. HFTH1</strain>
        <tissue evidence="1">Young leaf</tissue>
    </source>
</reference>
<evidence type="ECO:0000313" key="2">
    <source>
        <dbReference type="Proteomes" id="UP000290289"/>
    </source>
</evidence>
<dbReference type="SUPFAM" id="SSF56235">
    <property type="entry name" value="N-terminal nucleophile aminohydrolases (Ntn hydrolases)"/>
    <property type="match status" value="1"/>
</dbReference>
<dbReference type="InterPro" id="IPR029055">
    <property type="entry name" value="Ntn_hydrolases_N"/>
</dbReference>
<keyword evidence="2" id="KW-1185">Reference proteome</keyword>
<dbReference type="Gene3D" id="3.60.20.10">
    <property type="entry name" value="Glutamine Phosphoribosylpyrophosphate, subunit 1, domain 1"/>
    <property type="match status" value="1"/>
</dbReference>
<evidence type="ECO:0000313" key="1">
    <source>
        <dbReference type="EMBL" id="RXI04366.1"/>
    </source>
</evidence>
<proteinExistence type="predicted"/>
<gene>
    <name evidence="1" type="ORF">DVH24_038640</name>
</gene>
<accession>A0A498KAH4</accession>
<dbReference type="Proteomes" id="UP000290289">
    <property type="component" value="Chromosome 3"/>
</dbReference>